<sequence length="218" mass="24036">MAFDKEAKTIDTSEKSVVLMALEVSRSDDSRYVPTPFVVKLEQPNAQSKEERQNFKLDEDEDTVKDGERTVYLTRMALKPGQYKMGEVMGQAKGFPFIGTFVVPLLMDLNVKPNSITYVGRLTAKLRPRQGEEFRAGPVIPLIDQSVTGLSGGTWDVTAENLSEKDLALFRSHFPALTTATIENAPLPAFDRAAVQRWWEGGMQPTAAAQAAPVATSK</sequence>
<proteinExistence type="predicted"/>
<accession>A0A9X4NV26</accession>
<dbReference type="EMBL" id="AOGK01000004">
    <property type="protein sequence ID" value="MDG5974925.1"/>
    <property type="molecule type" value="Genomic_DNA"/>
</dbReference>
<name>A0A9X4NV26_9BURK</name>
<gene>
    <name evidence="1" type="ORF">H010_06640</name>
</gene>
<organism evidence="1 2">
    <name type="scientific">Hydrogenophaga taeniospiralis CCUG 15921</name>
    <dbReference type="NCBI Taxonomy" id="1281780"/>
    <lineage>
        <taxon>Bacteria</taxon>
        <taxon>Pseudomonadati</taxon>
        <taxon>Pseudomonadota</taxon>
        <taxon>Betaproteobacteria</taxon>
        <taxon>Burkholderiales</taxon>
        <taxon>Comamonadaceae</taxon>
        <taxon>Hydrogenophaga</taxon>
    </lineage>
</organism>
<keyword evidence="2" id="KW-1185">Reference proteome</keyword>
<evidence type="ECO:0000313" key="1">
    <source>
        <dbReference type="EMBL" id="MDG5974925.1"/>
    </source>
</evidence>
<dbReference type="Proteomes" id="UP001152876">
    <property type="component" value="Unassembled WGS sequence"/>
</dbReference>
<reference evidence="1" key="1">
    <citation type="submission" date="2013-01" db="EMBL/GenBank/DDBJ databases">
        <title>Genome draft of Hydrogenophaga taeniospiralis 2K1.</title>
        <authorList>
            <person name="Gomila M."/>
            <person name="Lalucat J."/>
        </authorList>
    </citation>
    <scope>NUCLEOTIDE SEQUENCE</scope>
    <source>
        <strain evidence="1">CCUG 15921</strain>
    </source>
</reference>
<comment type="caution">
    <text evidence="1">The sequence shown here is derived from an EMBL/GenBank/DDBJ whole genome shotgun (WGS) entry which is preliminary data.</text>
</comment>
<protein>
    <submittedName>
        <fullName evidence="1">Uncharacterized protein</fullName>
    </submittedName>
</protein>
<dbReference type="AlphaFoldDB" id="A0A9X4NV26"/>
<evidence type="ECO:0000313" key="2">
    <source>
        <dbReference type="Proteomes" id="UP001152876"/>
    </source>
</evidence>